<evidence type="ECO:0008006" key="3">
    <source>
        <dbReference type="Google" id="ProtNLM"/>
    </source>
</evidence>
<gene>
    <name evidence="1" type="ORF">ABIF29_004044</name>
</gene>
<comment type="caution">
    <text evidence="1">The sequence shown here is derived from an EMBL/GenBank/DDBJ whole genome shotgun (WGS) entry which is preliminary data.</text>
</comment>
<dbReference type="EMBL" id="JBGBZA010000002">
    <property type="protein sequence ID" value="MEY9317245.1"/>
    <property type="molecule type" value="Genomic_DNA"/>
</dbReference>
<dbReference type="RefSeq" id="WP_016842510.1">
    <property type="nucleotide sequence ID" value="NZ_CP126004.1"/>
</dbReference>
<organism evidence="1 2">
    <name type="scientific">Bradyrhizobium elkanii</name>
    <dbReference type="NCBI Taxonomy" id="29448"/>
    <lineage>
        <taxon>Bacteria</taxon>
        <taxon>Pseudomonadati</taxon>
        <taxon>Pseudomonadota</taxon>
        <taxon>Alphaproteobacteria</taxon>
        <taxon>Hyphomicrobiales</taxon>
        <taxon>Nitrobacteraceae</taxon>
        <taxon>Bradyrhizobium</taxon>
    </lineage>
</organism>
<evidence type="ECO:0000313" key="2">
    <source>
        <dbReference type="Proteomes" id="UP001565471"/>
    </source>
</evidence>
<protein>
    <recommendedName>
        <fullName evidence="3">Transposase</fullName>
    </recommendedName>
</protein>
<proteinExistence type="predicted"/>
<keyword evidence="2" id="KW-1185">Reference proteome</keyword>
<dbReference type="Proteomes" id="UP001565471">
    <property type="component" value="Unassembled WGS sequence"/>
</dbReference>
<sequence>MPASVVDIFRTAMDDSEIDFFFDEHSHDLNIKRALRTHGVQRSRH</sequence>
<dbReference type="GeneID" id="92954584"/>
<evidence type="ECO:0000313" key="1">
    <source>
        <dbReference type="EMBL" id="MEY9317245.1"/>
    </source>
</evidence>
<reference evidence="1 2" key="1">
    <citation type="submission" date="2024-07" db="EMBL/GenBank/DDBJ databases">
        <title>Genomic Encyclopedia of Type Strains, Phase V (KMG-V): Genome sequencing to study the core and pangenomes of soil and plant-associated prokaryotes.</title>
        <authorList>
            <person name="Whitman W."/>
        </authorList>
    </citation>
    <scope>NUCLEOTIDE SEQUENCE [LARGE SCALE GENOMIC DNA]</scope>
    <source>
        <strain evidence="1 2">USDA 415</strain>
    </source>
</reference>
<name>A0ABV4F1D1_BRAEL</name>
<accession>A0ABV4F1D1</accession>